<dbReference type="Proteomes" id="UP000095594">
    <property type="component" value="Unassembled WGS sequence"/>
</dbReference>
<dbReference type="NCBIfam" id="NF033536">
    <property type="entry name" value="lasso_PqqD_Bac"/>
    <property type="match status" value="1"/>
</dbReference>
<name>A0A174GWW5_9CLOT</name>
<dbReference type="Gene3D" id="1.10.10.1150">
    <property type="entry name" value="Coenzyme PQQ synthesis protein D (PqqD)"/>
    <property type="match status" value="1"/>
</dbReference>
<protein>
    <submittedName>
        <fullName evidence="1">SynChlorMet cassette protein ScmD</fullName>
    </submittedName>
</protein>
<evidence type="ECO:0000313" key="1">
    <source>
        <dbReference type="EMBL" id="CUO65608.1"/>
    </source>
</evidence>
<dbReference type="Pfam" id="PF05402">
    <property type="entry name" value="PqqD"/>
    <property type="match status" value="1"/>
</dbReference>
<evidence type="ECO:0000313" key="2">
    <source>
        <dbReference type="Proteomes" id="UP000095594"/>
    </source>
</evidence>
<reference evidence="1 2" key="1">
    <citation type="submission" date="2015-09" db="EMBL/GenBank/DDBJ databases">
        <authorList>
            <consortium name="Pathogen Informatics"/>
        </authorList>
    </citation>
    <scope>NUCLEOTIDE SEQUENCE [LARGE SCALE GENOMIC DNA]</scope>
    <source>
        <strain evidence="1 2">2789STDY5834856</strain>
    </source>
</reference>
<dbReference type="AlphaFoldDB" id="A0A174GWW5"/>
<dbReference type="EMBL" id="CYZX01000012">
    <property type="protein sequence ID" value="CUO65608.1"/>
    <property type="molecule type" value="Genomic_DNA"/>
</dbReference>
<accession>A0A174GWW5</accession>
<dbReference type="InterPro" id="IPR008792">
    <property type="entry name" value="PQQD"/>
</dbReference>
<dbReference type="RefSeq" id="WP_070205683.1">
    <property type="nucleotide sequence ID" value="NZ_CABIXQ010000012.1"/>
</dbReference>
<gene>
    <name evidence="1" type="ORF">ERS852471_01983</name>
</gene>
<proteinExistence type="predicted"/>
<sequence>MNFKLVKEIELETKISKNFDIDDTDLDGEKVMMNLDKGQYFMMNEVGSRIWEIIETPIHVKGIVEKLREEYDVDEQTCTDKVLEFLKSLNEADLIKVS</sequence>
<organism evidence="1 2">
    <name type="scientific">Clostridium disporicum</name>
    <dbReference type="NCBI Taxonomy" id="84024"/>
    <lineage>
        <taxon>Bacteria</taxon>
        <taxon>Bacillati</taxon>
        <taxon>Bacillota</taxon>
        <taxon>Clostridia</taxon>
        <taxon>Eubacteriales</taxon>
        <taxon>Clostridiaceae</taxon>
        <taxon>Clostridium</taxon>
    </lineage>
</organism>
<dbReference type="InterPro" id="IPR041881">
    <property type="entry name" value="PqqD_sf"/>
</dbReference>